<evidence type="ECO:0000313" key="3">
    <source>
        <dbReference type="Proteomes" id="UP000306584"/>
    </source>
</evidence>
<proteinExistence type="predicted"/>
<feature type="region of interest" description="Disordered" evidence="1">
    <location>
        <begin position="70"/>
        <end position="97"/>
    </location>
</feature>
<evidence type="ECO:0000313" key="2">
    <source>
        <dbReference type="EMBL" id="THY26297.1"/>
    </source>
</evidence>
<comment type="caution">
    <text evidence="2">The sequence shown here is derived from an EMBL/GenBank/DDBJ whole genome shotgun (WGS) entry which is preliminary data.</text>
</comment>
<sequence length="97" mass="10720">MEANDFLPQSKTSTGPSQGGPADPGDFESKFDNDVLSLQNSLSRTIEMHSEICSNIHSIQSTGILQYPVQYNNPETQQSPTPWKPTKKSHKRETLGS</sequence>
<feature type="compositionally biased region" description="Polar residues" evidence="1">
    <location>
        <begin position="70"/>
        <end position="81"/>
    </location>
</feature>
<accession>A0A4S9LAJ2</accession>
<protein>
    <submittedName>
        <fullName evidence="2">Uncharacterized protein</fullName>
    </submittedName>
</protein>
<feature type="compositionally biased region" description="Polar residues" evidence="1">
    <location>
        <begin position="7"/>
        <end position="16"/>
    </location>
</feature>
<reference evidence="2 3" key="1">
    <citation type="submission" date="2018-10" db="EMBL/GenBank/DDBJ databases">
        <title>Fifty Aureobasidium pullulans genomes reveal a recombining polyextremotolerant generalist.</title>
        <authorList>
            <person name="Gostincar C."/>
            <person name="Turk M."/>
            <person name="Zajc J."/>
            <person name="Gunde-Cimerman N."/>
        </authorList>
    </citation>
    <scope>NUCLEOTIDE SEQUENCE [LARGE SCALE GENOMIC DNA]</scope>
    <source>
        <strain evidence="2 3">EXF-6604</strain>
    </source>
</reference>
<dbReference type="Proteomes" id="UP000306584">
    <property type="component" value="Unassembled WGS sequence"/>
</dbReference>
<dbReference type="AlphaFoldDB" id="A0A4S9LAJ2"/>
<dbReference type="EMBL" id="QZBD01000149">
    <property type="protein sequence ID" value="THY26297.1"/>
    <property type="molecule type" value="Genomic_DNA"/>
</dbReference>
<evidence type="ECO:0000256" key="1">
    <source>
        <dbReference type="SAM" id="MobiDB-lite"/>
    </source>
</evidence>
<name>A0A4S9LAJ2_AURPU</name>
<feature type="region of interest" description="Disordered" evidence="1">
    <location>
        <begin position="1"/>
        <end position="32"/>
    </location>
</feature>
<gene>
    <name evidence="2" type="ORF">D6D01_04502</name>
</gene>
<organism evidence="2 3">
    <name type="scientific">Aureobasidium pullulans</name>
    <name type="common">Black yeast</name>
    <name type="synonym">Pullularia pullulans</name>
    <dbReference type="NCBI Taxonomy" id="5580"/>
    <lineage>
        <taxon>Eukaryota</taxon>
        <taxon>Fungi</taxon>
        <taxon>Dikarya</taxon>
        <taxon>Ascomycota</taxon>
        <taxon>Pezizomycotina</taxon>
        <taxon>Dothideomycetes</taxon>
        <taxon>Dothideomycetidae</taxon>
        <taxon>Dothideales</taxon>
        <taxon>Saccotheciaceae</taxon>
        <taxon>Aureobasidium</taxon>
    </lineage>
</organism>